<evidence type="ECO:0000313" key="1">
    <source>
        <dbReference type="EMBL" id="QED27328.1"/>
    </source>
</evidence>
<reference evidence="1 2" key="1">
    <citation type="submission" date="2019-08" db="EMBL/GenBank/DDBJ databases">
        <authorList>
            <person name="Liang Q."/>
        </authorList>
    </citation>
    <scope>NUCLEOTIDE SEQUENCE [LARGE SCALE GENOMIC DNA]</scope>
    <source>
        <strain evidence="1 2">V1718</strain>
    </source>
</reference>
<dbReference type="AlphaFoldDB" id="A0A5B8XQS0"/>
<organism evidence="1 2">
    <name type="scientific">Microvenator marinus</name>
    <dbReference type="NCBI Taxonomy" id="2600177"/>
    <lineage>
        <taxon>Bacteria</taxon>
        <taxon>Deltaproteobacteria</taxon>
        <taxon>Bradymonadales</taxon>
        <taxon>Microvenatoraceae</taxon>
        <taxon>Microvenator</taxon>
    </lineage>
</organism>
<keyword evidence="2" id="KW-1185">Reference proteome</keyword>
<dbReference type="Proteomes" id="UP000321595">
    <property type="component" value="Chromosome"/>
</dbReference>
<dbReference type="PROSITE" id="PS51257">
    <property type="entry name" value="PROKAR_LIPOPROTEIN"/>
    <property type="match status" value="1"/>
</dbReference>
<proteinExistence type="predicted"/>
<sequence length="260" mass="28525">MGRTSAILMALGLTLVGCKSSDVKVATEQGSWELPELKLEPGTRYIFFDESGARATTEPGEIHAVTAFGVLVFNSEATPVLPEGAEWAVNFHVDEKARVEPRDAAVLRAWAGASADWAGRLVQSRAYALAEEHPESDAEKELAEQMALLKEQLKGVPGADKIQMGRLQRDRMTRWALAVRPKLEDFGLEEEPALKLIFVGDECEPCEPWRASQIPGFRVIEVESKDPALANLFSLVKEPPQIPAMLESGRLTVLPTLPKP</sequence>
<gene>
    <name evidence="1" type="ORF">FRD01_08760</name>
</gene>
<accession>A0A5B8XQS0</accession>
<dbReference type="RefSeq" id="WP_146959013.1">
    <property type="nucleotide sequence ID" value="NZ_CP042467.1"/>
</dbReference>
<name>A0A5B8XQS0_9DELT</name>
<evidence type="ECO:0000313" key="2">
    <source>
        <dbReference type="Proteomes" id="UP000321595"/>
    </source>
</evidence>
<protein>
    <recommendedName>
        <fullName evidence="3">Lipoprotein</fullName>
    </recommendedName>
</protein>
<evidence type="ECO:0008006" key="3">
    <source>
        <dbReference type="Google" id="ProtNLM"/>
    </source>
</evidence>
<dbReference type="EMBL" id="CP042467">
    <property type="protein sequence ID" value="QED27328.1"/>
    <property type="molecule type" value="Genomic_DNA"/>
</dbReference>
<dbReference type="KEGG" id="bbae:FRD01_08760"/>